<dbReference type="InterPro" id="IPR055164">
    <property type="entry name" value="EDR1/CTR1/ARMC3-like_pept-like"/>
</dbReference>
<evidence type="ECO:0000313" key="12">
    <source>
        <dbReference type="RefSeq" id="XP_031381638.1"/>
    </source>
</evidence>
<evidence type="ECO:0000313" key="10">
    <source>
        <dbReference type="Proteomes" id="UP000197138"/>
    </source>
</evidence>
<dbReference type="SUPFAM" id="SSF52047">
    <property type="entry name" value="RNI-like"/>
    <property type="match status" value="1"/>
</dbReference>
<evidence type="ECO:0000313" key="11">
    <source>
        <dbReference type="Proteomes" id="UP000515151"/>
    </source>
</evidence>
<dbReference type="InterPro" id="IPR032675">
    <property type="entry name" value="LRR_dom_sf"/>
</dbReference>
<feature type="domain" description="Protein kinase" evidence="8">
    <location>
        <begin position="760"/>
        <end position="1095"/>
    </location>
</feature>
<dbReference type="Proteomes" id="UP000515151">
    <property type="component" value="Chromosome 2"/>
</dbReference>
<keyword evidence="4" id="KW-0677">Repeat</keyword>
<evidence type="ECO:0000259" key="8">
    <source>
        <dbReference type="PROSITE" id="PS50011"/>
    </source>
</evidence>
<dbReference type="InterPro" id="IPR001611">
    <property type="entry name" value="Leu-rich_rpt"/>
</dbReference>
<evidence type="ECO:0000256" key="7">
    <source>
        <dbReference type="SAM" id="MobiDB-lite"/>
    </source>
</evidence>
<reference evidence="9" key="2">
    <citation type="submission" date="2017-06" db="EMBL/GenBank/DDBJ databases">
        <title>The pomegranate genome and the genomics of punicalagin biosynthesis.</title>
        <authorList>
            <person name="Xu C."/>
        </authorList>
    </citation>
    <scope>NUCLEOTIDE SEQUENCE [LARGE SCALE GENOMIC DNA]</scope>
    <source>
        <tissue evidence="9">Fresh leaf</tissue>
    </source>
</reference>
<reference evidence="10" key="1">
    <citation type="journal article" date="2017" name="Plant J.">
        <title>The pomegranate (Punica granatum L.) genome and the genomics of punicalagin biosynthesis.</title>
        <authorList>
            <person name="Qin G."/>
            <person name="Xu C."/>
            <person name="Ming R."/>
            <person name="Tang H."/>
            <person name="Guyot R."/>
            <person name="Kramer E.M."/>
            <person name="Hu Y."/>
            <person name="Yi X."/>
            <person name="Qi Y."/>
            <person name="Xu X."/>
            <person name="Gao Z."/>
            <person name="Pan H."/>
            <person name="Jian J."/>
            <person name="Tian Y."/>
            <person name="Yue Z."/>
            <person name="Xu Y."/>
        </authorList>
    </citation>
    <scope>NUCLEOTIDE SEQUENCE [LARGE SCALE GENOMIC DNA]</scope>
    <source>
        <strain evidence="10">cv. Dabenzi</strain>
    </source>
</reference>
<dbReference type="GO" id="GO:0005524">
    <property type="term" value="F:ATP binding"/>
    <property type="evidence" value="ECO:0007669"/>
    <property type="project" value="InterPro"/>
</dbReference>
<evidence type="ECO:0000256" key="5">
    <source>
        <dbReference type="ARBA" id="ARBA00022989"/>
    </source>
</evidence>
<dbReference type="InterPro" id="IPR000719">
    <property type="entry name" value="Prot_kinase_dom"/>
</dbReference>
<dbReference type="RefSeq" id="XP_031381638.1">
    <property type="nucleotide sequence ID" value="XM_031525778.1"/>
</dbReference>
<feature type="region of interest" description="Disordered" evidence="7">
    <location>
        <begin position="1040"/>
        <end position="1060"/>
    </location>
</feature>
<dbReference type="SMART" id="SM00220">
    <property type="entry name" value="S_TKc"/>
    <property type="match status" value="1"/>
</dbReference>
<keyword evidence="11" id="KW-1185">Reference proteome</keyword>
<feature type="region of interest" description="Disordered" evidence="7">
    <location>
        <begin position="1"/>
        <end position="36"/>
    </location>
</feature>
<dbReference type="InterPro" id="IPR055414">
    <property type="entry name" value="LRR_R13L4/SHOC2-like"/>
</dbReference>
<keyword evidence="5" id="KW-1133">Transmembrane helix</keyword>
<comment type="subcellular location">
    <subcellularLocation>
        <location evidence="1">Membrane</location>
    </subcellularLocation>
</comment>
<evidence type="ECO:0000256" key="2">
    <source>
        <dbReference type="ARBA" id="ARBA00022614"/>
    </source>
</evidence>
<dbReference type="Pfam" id="PF23598">
    <property type="entry name" value="LRR_14"/>
    <property type="match status" value="1"/>
</dbReference>
<protein>
    <submittedName>
        <fullName evidence="12">Uncharacterized protein LOC116196184</fullName>
    </submittedName>
</protein>
<dbReference type="Pfam" id="PF00069">
    <property type="entry name" value="Pkinase"/>
    <property type="match status" value="1"/>
</dbReference>
<dbReference type="PANTHER" id="PTHR24359">
    <property type="entry name" value="SERINE/THREONINE-PROTEIN KINASE SBK1"/>
    <property type="match status" value="1"/>
</dbReference>
<dbReference type="SMART" id="SM00369">
    <property type="entry name" value="LRR_TYP"/>
    <property type="match status" value="4"/>
</dbReference>
<dbReference type="PANTHER" id="PTHR24359:SF1">
    <property type="entry name" value="INHIBITOR OF NUCLEAR FACTOR KAPPA-B KINASE EPSILON SUBUNIT HOMOLOG 1-RELATED"/>
    <property type="match status" value="1"/>
</dbReference>
<name>A0A218WA96_PUNGR</name>
<dbReference type="InterPro" id="IPR008271">
    <property type="entry name" value="Ser/Thr_kinase_AS"/>
</dbReference>
<dbReference type="PROSITE" id="PS00108">
    <property type="entry name" value="PROTEIN_KINASE_ST"/>
    <property type="match status" value="1"/>
</dbReference>
<keyword evidence="6" id="KW-0472">Membrane</keyword>
<dbReference type="Pfam" id="PF14381">
    <property type="entry name" value="EDR1_CTR1_ARMC3_pept"/>
    <property type="match status" value="1"/>
</dbReference>
<gene>
    <name evidence="12" type="primary">LOC116196184</name>
    <name evidence="9" type="ORF">CDL15_Pgr025643</name>
</gene>
<reference evidence="11" key="3">
    <citation type="journal article" date="2020" name="Plant Biotechnol. J.">
        <title>The pomegranate (Punica granatum L.) draft genome dissects genetic divergence between soft- and hard-seeded cultivars.</title>
        <authorList>
            <person name="Luo X."/>
            <person name="Li H."/>
            <person name="Wu Z."/>
            <person name="Yao W."/>
            <person name="Zhao P."/>
            <person name="Cao D."/>
            <person name="Yu H."/>
            <person name="Li K."/>
            <person name="Poudel K."/>
            <person name="Zhao D."/>
            <person name="Zhang F."/>
            <person name="Xia X."/>
            <person name="Chen L."/>
            <person name="Wang Q."/>
            <person name="Jing D."/>
            <person name="Cao S."/>
        </authorList>
    </citation>
    <scope>NUCLEOTIDE SEQUENCE [LARGE SCALE GENOMIC DNA]</scope>
</reference>
<dbReference type="InterPro" id="IPR011009">
    <property type="entry name" value="Kinase-like_dom_sf"/>
</dbReference>
<dbReference type="PROSITE" id="PS51450">
    <property type="entry name" value="LRR"/>
    <property type="match status" value="2"/>
</dbReference>
<dbReference type="AlphaFoldDB" id="A0A218WA96"/>
<feature type="region of interest" description="Disordered" evidence="7">
    <location>
        <begin position="396"/>
        <end position="493"/>
    </location>
</feature>
<accession>A0A218WA96</accession>
<dbReference type="Gene3D" id="3.80.10.10">
    <property type="entry name" value="Ribonuclease Inhibitor"/>
    <property type="match status" value="1"/>
</dbReference>
<evidence type="ECO:0000256" key="4">
    <source>
        <dbReference type="ARBA" id="ARBA00022737"/>
    </source>
</evidence>
<dbReference type="SUPFAM" id="SSF56112">
    <property type="entry name" value="Protein kinase-like (PK-like)"/>
    <property type="match status" value="1"/>
</dbReference>
<feature type="compositionally biased region" description="Acidic residues" evidence="7">
    <location>
        <begin position="404"/>
        <end position="414"/>
    </location>
</feature>
<dbReference type="OrthoDB" id="1394818at2759"/>
<dbReference type="Gene3D" id="1.10.510.10">
    <property type="entry name" value="Transferase(Phosphotransferase) domain 1"/>
    <property type="match status" value="1"/>
</dbReference>
<evidence type="ECO:0000256" key="6">
    <source>
        <dbReference type="ARBA" id="ARBA00023136"/>
    </source>
</evidence>
<dbReference type="PRINTS" id="PR00019">
    <property type="entry name" value="LEURICHRPT"/>
</dbReference>
<dbReference type="GO" id="GO:0004674">
    <property type="term" value="F:protein serine/threonine kinase activity"/>
    <property type="evidence" value="ECO:0007669"/>
    <property type="project" value="TreeGrafter"/>
</dbReference>
<feature type="compositionally biased region" description="Polar residues" evidence="7">
    <location>
        <begin position="1045"/>
        <end position="1054"/>
    </location>
</feature>
<dbReference type="FunFam" id="1.10.510.10:FF:000988">
    <property type="entry name" value="Leucine-rich repeat protein kinase family protein"/>
    <property type="match status" value="1"/>
</dbReference>
<feature type="compositionally biased region" description="Basic and acidic residues" evidence="7">
    <location>
        <begin position="1"/>
        <end position="18"/>
    </location>
</feature>
<dbReference type="Proteomes" id="UP000197138">
    <property type="component" value="Unassembled WGS sequence"/>
</dbReference>
<keyword evidence="2" id="KW-0433">Leucine-rich repeat</keyword>
<dbReference type="GeneID" id="116196184"/>
<organism evidence="9 10">
    <name type="scientific">Punica granatum</name>
    <name type="common">Pomegranate</name>
    <dbReference type="NCBI Taxonomy" id="22663"/>
    <lineage>
        <taxon>Eukaryota</taxon>
        <taxon>Viridiplantae</taxon>
        <taxon>Streptophyta</taxon>
        <taxon>Embryophyta</taxon>
        <taxon>Tracheophyta</taxon>
        <taxon>Spermatophyta</taxon>
        <taxon>Magnoliopsida</taxon>
        <taxon>eudicotyledons</taxon>
        <taxon>Gunneridae</taxon>
        <taxon>Pentapetalae</taxon>
        <taxon>rosids</taxon>
        <taxon>malvids</taxon>
        <taxon>Myrtales</taxon>
        <taxon>Lythraceae</taxon>
        <taxon>Punica</taxon>
    </lineage>
</organism>
<dbReference type="GO" id="GO:0016020">
    <property type="term" value="C:membrane"/>
    <property type="evidence" value="ECO:0007669"/>
    <property type="project" value="UniProtKB-SubCell"/>
</dbReference>
<dbReference type="InterPro" id="IPR003591">
    <property type="entry name" value="Leu-rich_rpt_typical-subtyp"/>
</dbReference>
<dbReference type="EMBL" id="MTKT01004810">
    <property type="protein sequence ID" value="OWM69794.1"/>
    <property type="molecule type" value="Genomic_DNA"/>
</dbReference>
<dbReference type="PROSITE" id="PS50011">
    <property type="entry name" value="PROTEIN_KINASE_DOM"/>
    <property type="match status" value="1"/>
</dbReference>
<evidence type="ECO:0000313" key="9">
    <source>
        <dbReference type="EMBL" id="OWM69794.1"/>
    </source>
</evidence>
<evidence type="ECO:0000256" key="3">
    <source>
        <dbReference type="ARBA" id="ARBA00022692"/>
    </source>
</evidence>
<keyword evidence="3" id="KW-0812">Transmembrane</keyword>
<dbReference type="SMART" id="SM00364">
    <property type="entry name" value="LRR_BAC"/>
    <property type="match status" value="3"/>
</dbReference>
<dbReference type="SMART" id="SM00365">
    <property type="entry name" value="LRR_SD22"/>
    <property type="match status" value="2"/>
</dbReference>
<sequence>MRETNDPDSPENPKDRTPRSSNSPSEGAGSDDDSALDVSGKSLEFSLLDKSNLSVRDLYLYKNEFNLLPRWVGQLQRLKTLKFFANEVNLFPTEFANLVGLERLQVKISPPGLEGLPLRKLKGLKELDLSKALRRPSVFPLLTEVAQLKCLTKLSVCHFSIRCLPPEIGCLDKLEYLDLSFNKMKSLPNEITYLNSLISLKVAHNKLVELPSSLASLQQLENLDLSNNRLTSLGPLQLGYMRNLQSLNLQYNKLLSCQIPSWICCNLEGNGCEILTDDYSSSSVEMDVNDSSIQLHDGILPYKGCCHALPSLLSASSSSSRSFSARRSSKRWKRRHYLQQRARQELLNKSRKGKGEKHTENLTMKATKHNELQDEDILSPNIDADGQIRTLHDASDKELLSGEAGEENLPDSVDEEKTSLKSDILIENCSPNFDRGSRAEEDSCEDDSAVSSGPVKRESQKSKSSAKIKRHYDKTIENPKPCKSRRPADESSNLSCKYSTMSFCSIEDPLPDGFYDAGRDRPFTSLSTYEQKLHLESREVILMDRGKDEVLDAITLSAQALVFHFKRLNSLKEDENHDAFDNLQIASLLALFVSDHFGGCDRSSIIERMRKAASGSNYKKPFVCTCSTGNSDCTDTPAENNLYDNEDFVFANLCEKSLHSIKVRRNSIVVPIGTLKFGICRHRALLLKYLCDRMEPPVPCELVRGYLDFLPHAWNVVLIRKGDSLVRMVVDACRPHDIREETDPEYLCRYIPLSRSKIPLSTETAIGATSFPSLSTCDEIAQVASTSLVRCSYGSTDVVAKVRTLEVGGNAFDDIRNFEYNCLGEVRILGALEHPCIVKMIGHQMYSKWVNGVDGNPERRILRSAIYMEHIKGGSLKNYVESLSKSGKKHVPVGLALVIARDVASALEELHSKHIMHRDIKSENVLVDLESKKPDGTHVVKLCDFDRAVPLRASLHTCCIAHTGIPPPNVCVGTPRWMAPEVLQAMQKPKNYGLEVDIWSYGCLLLELLTLQVPYLDVSDSLIHDLLLNGERPKLTDEMEALASSRDTSSSVSGAEQKRPREEMESLRFLVDLFYRCTEKNPVNRPSARDIHESVLSCTKNLVRDPDTEQE</sequence>
<proteinExistence type="predicted"/>
<evidence type="ECO:0000256" key="1">
    <source>
        <dbReference type="ARBA" id="ARBA00004370"/>
    </source>
</evidence>
<feature type="region of interest" description="Disordered" evidence="7">
    <location>
        <begin position="344"/>
        <end position="381"/>
    </location>
</feature>
<reference evidence="12" key="4">
    <citation type="submission" date="2025-04" db="UniProtKB">
        <authorList>
            <consortium name="RefSeq"/>
        </authorList>
    </citation>
    <scope>IDENTIFICATION</scope>
    <source>
        <tissue evidence="12">Leaf</tissue>
    </source>
</reference>